<dbReference type="Pfam" id="PF00465">
    <property type="entry name" value="Fe-ADH"/>
    <property type="match status" value="1"/>
</dbReference>
<dbReference type="EMBL" id="CGIH01000029">
    <property type="protein sequence ID" value="CFX74698.1"/>
    <property type="molecule type" value="Genomic_DNA"/>
</dbReference>
<evidence type="ECO:0000313" key="5">
    <source>
        <dbReference type="Proteomes" id="UP000045545"/>
    </source>
</evidence>
<evidence type="ECO:0000259" key="3">
    <source>
        <dbReference type="Pfam" id="PF25137"/>
    </source>
</evidence>
<dbReference type="PANTHER" id="PTHR43633">
    <property type="entry name" value="ALCOHOL DEHYDROGENASE YQHD"/>
    <property type="match status" value="1"/>
</dbReference>
<dbReference type="Gene3D" id="3.40.50.1970">
    <property type="match status" value="1"/>
</dbReference>
<dbReference type="FunFam" id="3.40.50.1970:FF:000003">
    <property type="entry name" value="Alcohol dehydrogenase, iron-containing"/>
    <property type="match status" value="1"/>
</dbReference>
<organism evidence="4 5">
    <name type="scientific">Syntrophomonas zehnderi OL-4</name>
    <dbReference type="NCBI Taxonomy" id="690567"/>
    <lineage>
        <taxon>Bacteria</taxon>
        <taxon>Bacillati</taxon>
        <taxon>Bacillota</taxon>
        <taxon>Clostridia</taxon>
        <taxon>Eubacteriales</taxon>
        <taxon>Syntrophomonadaceae</taxon>
        <taxon>Syntrophomonas</taxon>
    </lineage>
</organism>
<dbReference type="GO" id="GO:1990362">
    <property type="term" value="F:butanol dehydrogenase (NAD+) activity"/>
    <property type="evidence" value="ECO:0007669"/>
    <property type="project" value="InterPro"/>
</dbReference>
<dbReference type="PROSITE" id="PS00060">
    <property type="entry name" value="ADH_IRON_2"/>
    <property type="match status" value="1"/>
</dbReference>
<dbReference type="GO" id="GO:0046872">
    <property type="term" value="F:metal ion binding"/>
    <property type="evidence" value="ECO:0007669"/>
    <property type="project" value="InterPro"/>
</dbReference>
<keyword evidence="1" id="KW-0560">Oxidoreductase</keyword>
<accession>A0A0E3W3D7</accession>
<dbReference type="GO" id="GO:0005829">
    <property type="term" value="C:cytosol"/>
    <property type="evidence" value="ECO:0007669"/>
    <property type="project" value="TreeGrafter"/>
</dbReference>
<feature type="domain" description="Alcohol dehydrogenase iron-type/glycerol dehydrogenase GldA" evidence="2">
    <location>
        <begin position="9"/>
        <end position="177"/>
    </location>
</feature>
<evidence type="ECO:0000256" key="1">
    <source>
        <dbReference type="ARBA" id="ARBA00023002"/>
    </source>
</evidence>
<dbReference type="CDD" id="cd08187">
    <property type="entry name" value="BDH"/>
    <property type="match status" value="1"/>
</dbReference>
<dbReference type="Proteomes" id="UP000045545">
    <property type="component" value="Unassembled WGS sequence"/>
</dbReference>
<gene>
    <name evidence="4" type="ORF">1780</name>
</gene>
<name>A0A0E3W3D7_9FIRM</name>
<evidence type="ECO:0000313" key="4">
    <source>
        <dbReference type="EMBL" id="CFX74698.1"/>
    </source>
</evidence>
<protein>
    <submittedName>
        <fullName evidence="4">Alcohol dehydrogenase, iron-type</fullName>
    </submittedName>
</protein>
<dbReference type="InterPro" id="IPR018211">
    <property type="entry name" value="ADH_Fe_CS"/>
</dbReference>
<dbReference type="OrthoDB" id="9801156at2"/>
<sequence>MLNFNFQAPTRILFGQGETNKLGKEIRKHGSRVLLVYGGGSIKKSGLYDQVVQILADHAITCIELSGVQPNPRIDSVRQGVTLCRKHQLDFVLAVGGGSSLDCAKAIAAGVKYEGDPWDFFIGKAFIKEALPIGSILTLAATGSEMNPFTVISNPETGEKLGTGSTRLNPRFSILDPVHTFSVSAEQTAAGTADIMSHVFEQYFSPTPGTYIQDRMAEAMLKTCIKYGPLAIAEPDNYEARSNLMWTSSLALNGLLSTGKITDWATHDIEHKLSALYDITHGLGLAILTPYWMKQVLNEQTAAKMATYARNVWDITETDDMQAALEGIAQTANFFRSLGIPATFKDIGLNTDQLTEIAADVTSKGSLGSFKILTYEDVLNILQSAYWGTGF</sequence>
<dbReference type="RefSeq" id="WP_046497858.1">
    <property type="nucleotide sequence ID" value="NZ_CGIH01000029.1"/>
</dbReference>
<evidence type="ECO:0000259" key="2">
    <source>
        <dbReference type="Pfam" id="PF00465"/>
    </source>
</evidence>
<dbReference type="GO" id="GO:0008106">
    <property type="term" value="F:alcohol dehydrogenase (NADP+) activity"/>
    <property type="evidence" value="ECO:0007669"/>
    <property type="project" value="TreeGrafter"/>
</dbReference>
<dbReference type="Gene3D" id="1.20.1090.10">
    <property type="entry name" value="Dehydroquinate synthase-like - alpha domain"/>
    <property type="match status" value="1"/>
</dbReference>
<keyword evidence="5" id="KW-1185">Reference proteome</keyword>
<dbReference type="STRING" id="690567.1780"/>
<dbReference type="Pfam" id="PF25137">
    <property type="entry name" value="ADH_Fe_C"/>
    <property type="match status" value="1"/>
</dbReference>
<dbReference type="PANTHER" id="PTHR43633:SF1">
    <property type="entry name" value="ALCOHOL DEHYDROGENASE YQHD"/>
    <property type="match status" value="1"/>
</dbReference>
<reference evidence="4 5" key="1">
    <citation type="submission" date="2015-03" db="EMBL/GenBank/DDBJ databases">
        <authorList>
            <person name="Murphy D."/>
        </authorList>
    </citation>
    <scope>NUCLEOTIDE SEQUENCE [LARGE SCALE GENOMIC DNA]</scope>
    <source>
        <strain evidence="4 5">OL-4</strain>
    </source>
</reference>
<dbReference type="InterPro" id="IPR001670">
    <property type="entry name" value="ADH_Fe/GldA"/>
</dbReference>
<proteinExistence type="predicted"/>
<dbReference type="InterPro" id="IPR044731">
    <property type="entry name" value="BDH-like"/>
</dbReference>
<feature type="domain" description="Fe-containing alcohol dehydrogenase-like C-terminal" evidence="3">
    <location>
        <begin position="188"/>
        <end position="386"/>
    </location>
</feature>
<dbReference type="GO" id="GO:1990002">
    <property type="term" value="F:methylglyoxal reductase (NADPH) (acetol producing) activity"/>
    <property type="evidence" value="ECO:0007669"/>
    <property type="project" value="TreeGrafter"/>
</dbReference>
<dbReference type="AlphaFoldDB" id="A0A0E3W3D7"/>
<dbReference type="InterPro" id="IPR056798">
    <property type="entry name" value="ADH_Fe_C"/>
</dbReference>
<dbReference type="SUPFAM" id="SSF56796">
    <property type="entry name" value="Dehydroquinate synthase-like"/>
    <property type="match status" value="1"/>
</dbReference>